<gene>
    <name evidence="1" type="ORF">POVWA1_077270</name>
    <name evidence="2" type="ORF">POVWA2_076190</name>
</gene>
<reference evidence="3 4" key="1">
    <citation type="submission" date="2016-05" db="EMBL/GenBank/DDBJ databases">
        <authorList>
            <person name="Naeem Raeece"/>
        </authorList>
    </citation>
    <scope>NUCLEOTIDE SEQUENCE [LARGE SCALE GENOMIC DNA]</scope>
</reference>
<keyword evidence="4" id="KW-1185">Reference proteome</keyword>
<accession>A0A1A9AL29</accession>
<dbReference type="Pfam" id="PF05795">
    <property type="entry name" value="Plasmodium_Vir"/>
    <property type="match status" value="2"/>
</dbReference>
<sequence length="306" mass="35516">MKTNCDEETELPSCNIYYELNTRNGDSFSSSDDCERIEGKFSYSGILEICQKLERNLANFGSSVKRSNPLKYNCEFIHYWLFGEILNNSSITDDSKLEGVMSQFYRTWENVVKSLNPEIKCESIGELFKSISINDLKFRKDMHDYIYNFDRFCEITFDNEQIDNRYCKYLPSMRDKYTQIIEKCPMNTNICFKRITAQRESEVDGSLEDGKRANYGHGETVTSVEESETSTILTTVGPSLLGLFMTSFILFKLTPIRSWLNNQILKNRKVEEYMDEQSSSELLNNYFIHEDTGSEENGYGIAYHSA</sequence>
<evidence type="ECO:0000313" key="4">
    <source>
        <dbReference type="Proteomes" id="UP000078555"/>
    </source>
</evidence>
<dbReference type="Proteomes" id="UP000078550">
    <property type="component" value="Unassembled WGS sequence"/>
</dbReference>
<reference evidence="2" key="2">
    <citation type="submission" date="2016-05" db="EMBL/GenBank/DDBJ databases">
        <authorList>
            <person name="Lavstsen T."/>
            <person name="Jespersen J.S."/>
        </authorList>
    </citation>
    <scope>NUCLEOTIDE SEQUENCE [LARGE SCALE GENOMIC DNA]</scope>
</reference>
<proteinExistence type="predicted"/>
<dbReference type="EMBL" id="FLRD01001147">
    <property type="protein sequence ID" value="SBT56619.1"/>
    <property type="molecule type" value="Genomic_DNA"/>
</dbReference>
<dbReference type="AlphaFoldDB" id="A0A1A9AL29"/>
<name>A0A1A9AL29_PLAOA</name>
<dbReference type="Proteomes" id="UP000078555">
    <property type="component" value="Unassembled WGS sequence"/>
</dbReference>
<evidence type="ECO:0000313" key="1">
    <source>
        <dbReference type="EMBL" id="SBT56619.1"/>
    </source>
</evidence>
<organism evidence="2 3">
    <name type="scientific">Plasmodium ovale wallikeri</name>
    <dbReference type="NCBI Taxonomy" id="864142"/>
    <lineage>
        <taxon>Eukaryota</taxon>
        <taxon>Sar</taxon>
        <taxon>Alveolata</taxon>
        <taxon>Apicomplexa</taxon>
        <taxon>Aconoidasida</taxon>
        <taxon>Haemosporida</taxon>
        <taxon>Plasmodiidae</taxon>
        <taxon>Plasmodium</taxon>
        <taxon>Plasmodium (Plasmodium)</taxon>
    </lineage>
</organism>
<dbReference type="EMBL" id="FLRE01001621">
    <property type="protein sequence ID" value="SBT56931.1"/>
    <property type="molecule type" value="Genomic_DNA"/>
</dbReference>
<evidence type="ECO:0000313" key="2">
    <source>
        <dbReference type="EMBL" id="SBT56931.1"/>
    </source>
</evidence>
<dbReference type="InterPro" id="IPR008780">
    <property type="entry name" value="Plasmodium_Vir"/>
</dbReference>
<evidence type="ECO:0000313" key="3">
    <source>
        <dbReference type="Proteomes" id="UP000078550"/>
    </source>
</evidence>
<protein>
    <submittedName>
        <fullName evidence="2">PIR Superfamily Protein</fullName>
    </submittedName>
</protein>